<dbReference type="InterPro" id="IPR000276">
    <property type="entry name" value="GPCR_Rhodpsn"/>
</dbReference>
<feature type="transmembrane region" description="Helical" evidence="10">
    <location>
        <begin position="87"/>
        <end position="114"/>
    </location>
</feature>
<comment type="caution">
    <text evidence="12">The sequence shown here is derived from an EMBL/GenBank/DDBJ whole genome shotgun (WGS) entry which is preliminary data.</text>
</comment>
<evidence type="ECO:0000256" key="1">
    <source>
        <dbReference type="ARBA" id="ARBA00004651"/>
    </source>
</evidence>
<dbReference type="AlphaFoldDB" id="A0A2G8LMV4"/>
<reference evidence="12 13" key="1">
    <citation type="journal article" date="2017" name="PLoS Biol.">
        <title>The sea cucumber genome provides insights into morphological evolution and visceral regeneration.</title>
        <authorList>
            <person name="Zhang X."/>
            <person name="Sun L."/>
            <person name="Yuan J."/>
            <person name="Sun Y."/>
            <person name="Gao Y."/>
            <person name="Zhang L."/>
            <person name="Li S."/>
            <person name="Dai H."/>
            <person name="Hamel J.F."/>
            <person name="Liu C."/>
            <person name="Yu Y."/>
            <person name="Liu S."/>
            <person name="Lin W."/>
            <person name="Guo K."/>
            <person name="Jin S."/>
            <person name="Xu P."/>
            <person name="Storey K.B."/>
            <person name="Huan P."/>
            <person name="Zhang T."/>
            <person name="Zhou Y."/>
            <person name="Zhang J."/>
            <person name="Lin C."/>
            <person name="Li X."/>
            <person name="Xing L."/>
            <person name="Huo D."/>
            <person name="Sun M."/>
            <person name="Wang L."/>
            <person name="Mercier A."/>
            <person name="Li F."/>
            <person name="Yang H."/>
            <person name="Xiang J."/>
        </authorList>
    </citation>
    <scope>NUCLEOTIDE SEQUENCE [LARGE SCALE GENOMIC DNA]</scope>
    <source>
        <strain evidence="12">Shaxun</strain>
        <tissue evidence="12">Muscle</tissue>
    </source>
</reference>
<dbReference type="PANTHER" id="PTHR24249">
    <property type="entry name" value="HISTAMINE RECEPTOR-RELATED G-PROTEIN COUPLED RECEPTOR"/>
    <property type="match status" value="1"/>
</dbReference>
<gene>
    <name evidence="12" type="ORF">BSL78_01409</name>
</gene>
<feature type="transmembrane region" description="Helical" evidence="10">
    <location>
        <begin position="126"/>
        <end position="147"/>
    </location>
</feature>
<protein>
    <submittedName>
        <fullName evidence="12">Putative neuropeptide Y receptor-like</fullName>
    </submittedName>
</protein>
<dbReference type="Gene3D" id="1.20.1070.10">
    <property type="entry name" value="Rhodopsin 7-helix transmembrane proteins"/>
    <property type="match status" value="1"/>
</dbReference>
<dbReference type="SUPFAM" id="SSF81321">
    <property type="entry name" value="Family A G protein-coupled receptor-like"/>
    <property type="match status" value="1"/>
</dbReference>
<dbReference type="Pfam" id="PF00001">
    <property type="entry name" value="7tm_1"/>
    <property type="match status" value="1"/>
</dbReference>
<keyword evidence="3 9" id="KW-0812">Transmembrane</keyword>
<dbReference type="OrthoDB" id="6145535at2759"/>
<evidence type="ECO:0000256" key="10">
    <source>
        <dbReference type="SAM" id="Phobius"/>
    </source>
</evidence>
<dbReference type="PANTHER" id="PTHR24249:SF372">
    <property type="entry name" value="G-PROTEIN COUPLED RECEPTORS FAMILY 1 PROFILE DOMAIN-CONTAINING PROTEIN"/>
    <property type="match status" value="1"/>
</dbReference>
<keyword evidence="5 9" id="KW-0297">G-protein coupled receptor</keyword>
<accession>A0A2G8LMV4</accession>
<keyword evidence="13" id="KW-1185">Reference proteome</keyword>
<evidence type="ECO:0000313" key="13">
    <source>
        <dbReference type="Proteomes" id="UP000230750"/>
    </source>
</evidence>
<evidence type="ECO:0000256" key="9">
    <source>
        <dbReference type="RuleBase" id="RU000688"/>
    </source>
</evidence>
<evidence type="ECO:0000256" key="2">
    <source>
        <dbReference type="ARBA" id="ARBA00022475"/>
    </source>
</evidence>
<keyword evidence="7 9" id="KW-0675">Receptor</keyword>
<evidence type="ECO:0000256" key="5">
    <source>
        <dbReference type="ARBA" id="ARBA00023040"/>
    </source>
</evidence>
<evidence type="ECO:0000256" key="6">
    <source>
        <dbReference type="ARBA" id="ARBA00023136"/>
    </source>
</evidence>
<feature type="transmembrane region" description="Helical" evidence="10">
    <location>
        <begin position="214"/>
        <end position="238"/>
    </location>
</feature>
<comment type="subcellular location">
    <subcellularLocation>
        <location evidence="1">Cell membrane</location>
        <topology evidence="1">Multi-pass membrane protein</topology>
    </subcellularLocation>
</comment>
<dbReference type="Proteomes" id="UP000230750">
    <property type="component" value="Unassembled WGS sequence"/>
</dbReference>
<dbReference type="PROSITE" id="PS50262">
    <property type="entry name" value="G_PROTEIN_RECEP_F1_2"/>
    <property type="match status" value="1"/>
</dbReference>
<feature type="domain" description="G-protein coupled receptors family 1 profile" evidence="11">
    <location>
        <begin position="67"/>
        <end position="269"/>
    </location>
</feature>
<dbReference type="PRINTS" id="PR00237">
    <property type="entry name" value="GPCRRHODOPSN"/>
</dbReference>
<dbReference type="PROSITE" id="PS00237">
    <property type="entry name" value="G_PROTEIN_RECEP_F1_1"/>
    <property type="match status" value="1"/>
</dbReference>
<feature type="transmembrane region" description="Helical" evidence="10">
    <location>
        <begin position="168"/>
        <end position="188"/>
    </location>
</feature>
<dbReference type="GO" id="GO:0004930">
    <property type="term" value="F:G protein-coupled receptor activity"/>
    <property type="evidence" value="ECO:0007669"/>
    <property type="project" value="UniProtKB-KW"/>
</dbReference>
<evidence type="ECO:0000256" key="8">
    <source>
        <dbReference type="ARBA" id="ARBA00023224"/>
    </source>
</evidence>
<proteinExistence type="inferred from homology"/>
<evidence type="ECO:0000313" key="12">
    <source>
        <dbReference type="EMBL" id="PIK61591.1"/>
    </source>
</evidence>
<dbReference type="InterPro" id="IPR050569">
    <property type="entry name" value="TAAR"/>
</dbReference>
<evidence type="ECO:0000256" key="4">
    <source>
        <dbReference type="ARBA" id="ARBA00022989"/>
    </source>
</evidence>
<sequence length="269" mass="30379">MDSTTPLPTDSEMSNFFTEDVVWNQQITTEFSATDGNLVPLFLAVSVPWFITYLFVYSCIFVAAVVGNLLVIASFHVEPKLRKTTNFYFVSLAHADLLATLLGLPPAIFARLAYGSITCLAKNRQYFFMMAFMMSSISVGHLVAITIDRFIAITWPLRYPQWVTVGRCKVGLLVIWLLGIGFGILPLIGELENPDEWVCGSQVYDGAVVTLHRLIAVIALPAILLVLACCYVRIFIVARRWAHTAAIRRKQPSEVTREMKWREIYHERP</sequence>
<organism evidence="12 13">
    <name type="scientific">Stichopus japonicus</name>
    <name type="common">Sea cucumber</name>
    <dbReference type="NCBI Taxonomy" id="307972"/>
    <lineage>
        <taxon>Eukaryota</taxon>
        <taxon>Metazoa</taxon>
        <taxon>Echinodermata</taxon>
        <taxon>Eleutherozoa</taxon>
        <taxon>Echinozoa</taxon>
        <taxon>Holothuroidea</taxon>
        <taxon>Aspidochirotacea</taxon>
        <taxon>Aspidochirotida</taxon>
        <taxon>Stichopodidae</taxon>
        <taxon>Apostichopus</taxon>
    </lineage>
</organism>
<keyword evidence="4 10" id="KW-1133">Transmembrane helix</keyword>
<dbReference type="EMBL" id="MRZV01000028">
    <property type="protein sequence ID" value="PIK61591.1"/>
    <property type="molecule type" value="Genomic_DNA"/>
</dbReference>
<dbReference type="InterPro" id="IPR017452">
    <property type="entry name" value="GPCR_Rhodpsn_7TM"/>
</dbReference>
<evidence type="ECO:0000259" key="11">
    <source>
        <dbReference type="PROSITE" id="PS50262"/>
    </source>
</evidence>
<feature type="transmembrane region" description="Helical" evidence="10">
    <location>
        <begin position="50"/>
        <end position="75"/>
    </location>
</feature>
<keyword evidence="8 9" id="KW-0807">Transducer</keyword>
<keyword evidence="6 10" id="KW-0472">Membrane</keyword>
<dbReference type="STRING" id="307972.A0A2G8LMV4"/>
<keyword evidence="2" id="KW-1003">Cell membrane</keyword>
<dbReference type="GO" id="GO:0005886">
    <property type="term" value="C:plasma membrane"/>
    <property type="evidence" value="ECO:0007669"/>
    <property type="project" value="UniProtKB-SubCell"/>
</dbReference>
<name>A0A2G8LMV4_STIJA</name>
<comment type="similarity">
    <text evidence="9">Belongs to the G-protein coupled receptor 1 family.</text>
</comment>
<evidence type="ECO:0000256" key="3">
    <source>
        <dbReference type="ARBA" id="ARBA00022692"/>
    </source>
</evidence>
<evidence type="ECO:0000256" key="7">
    <source>
        <dbReference type="ARBA" id="ARBA00023170"/>
    </source>
</evidence>